<evidence type="ECO:0000313" key="1">
    <source>
        <dbReference type="EMBL" id="GAA4518153.1"/>
    </source>
</evidence>
<reference evidence="2" key="1">
    <citation type="journal article" date="2019" name="Int. J. Syst. Evol. Microbiol.">
        <title>The Global Catalogue of Microorganisms (GCM) 10K type strain sequencing project: providing services to taxonomists for standard genome sequencing and annotation.</title>
        <authorList>
            <consortium name="The Broad Institute Genomics Platform"/>
            <consortium name="The Broad Institute Genome Sequencing Center for Infectious Disease"/>
            <person name="Wu L."/>
            <person name="Ma J."/>
        </authorList>
    </citation>
    <scope>NUCLEOTIDE SEQUENCE [LARGE SCALE GENOMIC DNA]</scope>
    <source>
        <strain evidence="2">JCM 17858</strain>
    </source>
</reference>
<organism evidence="1 2">
    <name type="scientific">Sphingobacterium thermophilum</name>
    <dbReference type="NCBI Taxonomy" id="768534"/>
    <lineage>
        <taxon>Bacteria</taxon>
        <taxon>Pseudomonadati</taxon>
        <taxon>Bacteroidota</taxon>
        <taxon>Sphingobacteriia</taxon>
        <taxon>Sphingobacteriales</taxon>
        <taxon>Sphingobacteriaceae</taxon>
        <taxon>Sphingobacterium</taxon>
    </lineage>
</organism>
<proteinExistence type="predicted"/>
<name>A0ABP8R4U1_9SPHI</name>
<accession>A0ABP8R4U1</accession>
<dbReference type="Proteomes" id="UP001500394">
    <property type="component" value="Unassembled WGS sequence"/>
</dbReference>
<evidence type="ECO:0008006" key="3">
    <source>
        <dbReference type="Google" id="ProtNLM"/>
    </source>
</evidence>
<dbReference type="EMBL" id="BAABGR010000029">
    <property type="protein sequence ID" value="GAA4518153.1"/>
    <property type="molecule type" value="Genomic_DNA"/>
</dbReference>
<protein>
    <recommendedName>
        <fullName evidence="3">Enhanced serine sensitivity protein SseB</fullName>
    </recommendedName>
</protein>
<sequence length="244" mass="27639">MNTANNGVNPEIGLGDLEKTVILNTLLEVPFGQRDEKWVDQFLSVIDQANLKLGNPEVIVASDGFPYIQLQNVEAEESFQAFVISKQLPTILLQGFGVVINPQKERPDWVFSYGDIVNYELNDTFYSNESSFSHSQDIVVIGKDERVLVGAPSEAILPKYLKKQLREFLQHMGIQQPKAMLIARSFENEEDLKQDLVFNFTPPQLKNDKLFEEISSAIAWMLPKHYSVLFVDEASIEGNAFIEL</sequence>
<keyword evidence="2" id="KW-1185">Reference proteome</keyword>
<gene>
    <name evidence="1" type="ORF">GCM10023173_19570</name>
</gene>
<evidence type="ECO:0000313" key="2">
    <source>
        <dbReference type="Proteomes" id="UP001500394"/>
    </source>
</evidence>
<comment type="caution">
    <text evidence="1">The sequence shown here is derived from an EMBL/GenBank/DDBJ whole genome shotgun (WGS) entry which is preliminary data.</text>
</comment>
<dbReference type="RefSeq" id="WP_345067988.1">
    <property type="nucleotide sequence ID" value="NZ_BAABGR010000029.1"/>
</dbReference>